<accession>A0ABR8QF58</accession>
<keyword evidence="2" id="KW-0472">Membrane</keyword>
<feature type="transmembrane region" description="Helical" evidence="2">
    <location>
        <begin position="567"/>
        <end position="586"/>
    </location>
</feature>
<name>A0ABR8QF58_9CELL</name>
<keyword evidence="2" id="KW-1133">Transmembrane helix</keyword>
<feature type="transmembrane region" description="Helical" evidence="2">
    <location>
        <begin position="407"/>
        <end position="430"/>
    </location>
</feature>
<gene>
    <name evidence="4" type="ORF">H9657_12325</name>
</gene>
<feature type="transmembrane region" description="Helical" evidence="2">
    <location>
        <begin position="473"/>
        <end position="494"/>
    </location>
</feature>
<organism evidence="4 5">
    <name type="scientific">Cellulomonas avistercoris</name>
    <dbReference type="NCBI Taxonomy" id="2762242"/>
    <lineage>
        <taxon>Bacteria</taxon>
        <taxon>Bacillati</taxon>
        <taxon>Actinomycetota</taxon>
        <taxon>Actinomycetes</taxon>
        <taxon>Micrococcales</taxon>
        <taxon>Cellulomonadaceae</taxon>
        <taxon>Cellulomonas</taxon>
    </lineage>
</organism>
<reference evidence="4 5" key="1">
    <citation type="submission" date="2020-08" db="EMBL/GenBank/DDBJ databases">
        <title>A Genomic Blueprint of the Chicken Gut Microbiome.</title>
        <authorList>
            <person name="Gilroy R."/>
            <person name="Ravi A."/>
            <person name="Getino M."/>
            <person name="Pursley I."/>
            <person name="Horton D.L."/>
            <person name="Alikhan N.-F."/>
            <person name="Baker D."/>
            <person name="Gharbi K."/>
            <person name="Hall N."/>
            <person name="Watson M."/>
            <person name="Adriaenssens E.M."/>
            <person name="Foster-Nyarko E."/>
            <person name="Jarju S."/>
            <person name="Secka A."/>
            <person name="Antonio M."/>
            <person name="Oren A."/>
            <person name="Chaudhuri R."/>
            <person name="La Ragione R.M."/>
            <person name="Hildebrand F."/>
            <person name="Pallen M.J."/>
        </authorList>
    </citation>
    <scope>NUCLEOTIDE SEQUENCE [LARGE SCALE GENOMIC DNA]</scope>
    <source>
        <strain evidence="4 5">Sa3CUA2</strain>
    </source>
</reference>
<dbReference type="Proteomes" id="UP000604241">
    <property type="component" value="Unassembled WGS sequence"/>
</dbReference>
<keyword evidence="2" id="KW-0812">Transmembrane</keyword>
<keyword evidence="5" id="KW-1185">Reference proteome</keyword>
<feature type="transmembrane region" description="Helical" evidence="2">
    <location>
        <begin position="374"/>
        <end position="395"/>
    </location>
</feature>
<comment type="caution">
    <text evidence="4">The sequence shown here is derived from an EMBL/GenBank/DDBJ whole genome shotgun (WGS) entry which is preliminary data.</text>
</comment>
<evidence type="ECO:0000256" key="1">
    <source>
        <dbReference type="SAM" id="MobiDB-lite"/>
    </source>
</evidence>
<feature type="transmembrane region" description="Helical" evidence="2">
    <location>
        <begin position="442"/>
        <end position="461"/>
    </location>
</feature>
<protein>
    <recommendedName>
        <fullName evidence="6">Phosphoglyceromutase</fullName>
    </recommendedName>
</protein>
<evidence type="ECO:0000313" key="5">
    <source>
        <dbReference type="Proteomes" id="UP000604241"/>
    </source>
</evidence>
<feature type="region of interest" description="Disordered" evidence="1">
    <location>
        <begin position="745"/>
        <end position="794"/>
    </location>
</feature>
<feature type="transmembrane region" description="Helical" evidence="2">
    <location>
        <begin position="514"/>
        <end position="535"/>
    </location>
</feature>
<feature type="transmembrane region" description="Helical" evidence="2">
    <location>
        <begin position="719"/>
        <end position="738"/>
    </location>
</feature>
<evidence type="ECO:0000256" key="3">
    <source>
        <dbReference type="SAM" id="SignalP"/>
    </source>
</evidence>
<feature type="transmembrane region" description="Helical" evidence="2">
    <location>
        <begin position="593"/>
        <end position="611"/>
    </location>
</feature>
<feature type="chain" id="PRO_5046462349" description="Phosphoglyceromutase" evidence="3">
    <location>
        <begin position="23"/>
        <end position="794"/>
    </location>
</feature>
<feature type="compositionally biased region" description="Basic and acidic residues" evidence="1">
    <location>
        <begin position="745"/>
        <end position="755"/>
    </location>
</feature>
<keyword evidence="3" id="KW-0732">Signal</keyword>
<dbReference type="EMBL" id="JACSQV010000010">
    <property type="protein sequence ID" value="MBD7919058.1"/>
    <property type="molecule type" value="Genomic_DNA"/>
</dbReference>
<feature type="transmembrane region" description="Helical" evidence="2">
    <location>
        <begin position="542"/>
        <end position="561"/>
    </location>
</feature>
<evidence type="ECO:0008006" key="6">
    <source>
        <dbReference type="Google" id="ProtNLM"/>
    </source>
</evidence>
<evidence type="ECO:0000256" key="2">
    <source>
        <dbReference type="SAM" id="Phobius"/>
    </source>
</evidence>
<feature type="transmembrane region" description="Helical" evidence="2">
    <location>
        <begin position="653"/>
        <end position="673"/>
    </location>
</feature>
<sequence length="794" mass="80676">MRALAAALLAALAVLLGAPAQAAERAVPEPVPGPVVLVGVTGLRWDDVGSLTTPALWALSREGSVGTVATRSVRARGCPADGWLAVSAGNRAADLVADDKTCRSLRDPGESGEVPGWEDYLASAGAESYGARPGMLGDLLARTGTTVTGVGPGAAVALADSAGRPVGEHVRLPAEQRGLAQVVRDAAASSELLVVDAGVIRDPGYATVARLPSATPSAVPDDELPGMGSADDDLPGSEAIVEPTRAQQAVRLDARIGAVLDGLSGHDATVLVVSLADSGRSGLQLAIGLGPREVPPPFAESQLTSGSTRQPGVVQVTDVTPTLLALLLLSDEAPALPGAQIVPTPGAATGGARVARLLDVQQEASAISLVFGSFSARLVLAQAALFVAAAIILVARGRADRPPLRPALRVLQVGALVLGSAPVASFLAGLVPWWRADRPVTAFWLTLVGWIVAITAAALAGPWRRHVLGPAGVVAGVTVVTLVLDAVTGSNLVIDGPMGAHRVVAARFYGMSNQAFALITAGGVLLAVVVADHLLRIGRRRLAVASVVVLGAVLVVVDGAPQWGADFGGPPAIILAFAMLAVAVSGRRVSWRLVLLVGAVGVAVVLGFAVLDWMRPAADRTHLGRFLDTVLEGGLWDVVWRKLSVNLRVLTSWRYLVLAIGGVALTWLVLAGPRAHRGGLLGAGSPLADLQREVPLLRPAVAATGAALTVGFLMNDSGIVVPATGIALAVPCLVAASAQWRLGARRDQDAGDRPAQDAGDDAPAATDTAGTRRPAPEGTALSDPGAAGPATSSA</sequence>
<feature type="transmembrane region" description="Helical" evidence="2">
    <location>
        <begin position="694"/>
        <end position="713"/>
    </location>
</feature>
<feature type="compositionally biased region" description="Low complexity" evidence="1">
    <location>
        <begin position="761"/>
        <end position="773"/>
    </location>
</feature>
<feature type="signal peptide" evidence="3">
    <location>
        <begin position="1"/>
        <end position="22"/>
    </location>
</feature>
<evidence type="ECO:0000313" key="4">
    <source>
        <dbReference type="EMBL" id="MBD7919058.1"/>
    </source>
</evidence>
<proteinExistence type="predicted"/>